<gene>
    <name evidence="10" type="primary">stg-L</name>
    <name evidence="10" type="ORF">Hamer_G016170</name>
</gene>
<evidence type="ECO:0000313" key="10">
    <source>
        <dbReference type="EMBL" id="KAG7170354.1"/>
    </source>
</evidence>
<dbReference type="GO" id="GO:0110032">
    <property type="term" value="P:positive regulation of G2/MI transition of meiotic cell cycle"/>
    <property type="evidence" value="ECO:0007669"/>
    <property type="project" value="TreeGrafter"/>
</dbReference>
<reference evidence="10" key="1">
    <citation type="journal article" date="2021" name="Sci. Adv.">
        <title>The American lobster genome reveals insights on longevity, neural, and immune adaptations.</title>
        <authorList>
            <person name="Polinski J.M."/>
            <person name="Zimin A.V."/>
            <person name="Clark K.F."/>
            <person name="Kohn A.B."/>
            <person name="Sadowski N."/>
            <person name="Timp W."/>
            <person name="Ptitsyn A."/>
            <person name="Khanna P."/>
            <person name="Romanova D.Y."/>
            <person name="Williams P."/>
            <person name="Greenwood S.J."/>
            <person name="Moroz L.L."/>
            <person name="Walt D.R."/>
            <person name="Bodnar A.G."/>
        </authorList>
    </citation>
    <scope>NUCLEOTIDE SEQUENCE</scope>
    <source>
        <strain evidence="10">GMGI-L3</strain>
    </source>
</reference>
<name>A0A8J5KD99_HOMAM</name>
<dbReference type="GO" id="GO:0005737">
    <property type="term" value="C:cytoplasm"/>
    <property type="evidence" value="ECO:0007669"/>
    <property type="project" value="TreeGrafter"/>
</dbReference>
<dbReference type="CDD" id="cd01530">
    <property type="entry name" value="Cdc25"/>
    <property type="match status" value="1"/>
</dbReference>
<organism evidence="10 11">
    <name type="scientific">Homarus americanus</name>
    <name type="common">American lobster</name>
    <dbReference type="NCBI Taxonomy" id="6706"/>
    <lineage>
        <taxon>Eukaryota</taxon>
        <taxon>Metazoa</taxon>
        <taxon>Ecdysozoa</taxon>
        <taxon>Arthropoda</taxon>
        <taxon>Crustacea</taxon>
        <taxon>Multicrustacea</taxon>
        <taxon>Malacostraca</taxon>
        <taxon>Eumalacostraca</taxon>
        <taxon>Eucarida</taxon>
        <taxon>Decapoda</taxon>
        <taxon>Pleocyemata</taxon>
        <taxon>Astacidea</taxon>
        <taxon>Nephropoidea</taxon>
        <taxon>Nephropidae</taxon>
        <taxon>Homarus</taxon>
    </lineage>
</organism>
<evidence type="ECO:0000256" key="5">
    <source>
        <dbReference type="ARBA" id="ARBA00023306"/>
    </source>
</evidence>
<comment type="similarity">
    <text evidence="1 7">Belongs to the MPI phosphatase family.</text>
</comment>
<feature type="region of interest" description="Disordered" evidence="8">
    <location>
        <begin position="160"/>
        <end position="190"/>
    </location>
</feature>
<evidence type="ECO:0000256" key="1">
    <source>
        <dbReference type="ARBA" id="ARBA00011065"/>
    </source>
</evidence>
<keyword evidence="11" id="KW-1185">Reference proteome</keyword>
<dbReference type="EC" id="3.1.3.48" evidence="7"/>
<dbReference type="InterPro" id="IPR000751">
    <property type="entry name" value="MPI_Phosphatase"/>
</dbReference>
<evidence type="ECO:0000259" key="9">
    <source>
        <dbReference type="PROSITE" id="PS50206"/>
    </source>
</evidence>
<sequence length="660" mass="72904">MKQIEEEEIMSSRDVLYRSVLRGGQSECPQMSSDLSPMSNLALTLHGASLAQTPKRKLSLSSTLSDTPQSCHDASSLLCSSLLQDSHSPDSTSSCEEPPVSPSHRLTSRDKENFPSPYYSPSRSAVILPRSRASPLQDVQNTVNRNLSFSPLKKNLQLVSPSKRVFTSPPKPSPPDDFDSNSHDSGYSESGKKMEGDWLASFLVVLLPISDHLCLLILFSFSVPVSCAPRKLNLDLSPPKPRMISPVKSVSTVVSSITPVPTIFSAVTSTPASSSSGAEGRRPFRKFSSLSKGDEEDTMLMDLMNEMTTQEEQQPLGFSNLLLAPIQPPSANTSSRSILDGRPSIRRCLSMVDTTPTSSRVESIFKPPSLENSRPSTVSFKRPQPPTDLSNFSDCKRRKPDESCDQLSPLTSNASTTTGEKIRTPLTHRQVSAPEPSTSQAVKPKLQRCLSETGHDGDLIGDFSKPVLLPVVEGGKHPDLKAISVETLAEVVRGKFNSKVASCRIIDCRYPYEFEGGHITGAEMWHHPKMVEENLNAQKGAPVIVNEEAPRQILIFHCEFSAERGPKAQRLLREMDRTANKEHYPALHFPEMYLLEGGYKAFFEKYPELCTPKDYVKMLDSNHAEDLKHFRGKSKSWAAENKQSKSRTTLPRPGLKRLGL</sequence>
<comment type="catalytic activity">
    <reaction evidence="6 7">
        <text>O-phospho-L-tyrosyl-[protein] + H2O = L-tyrosyl-[protein] + phosphate</text>
        <dbReference type="Rhea" id="RHEA:10684"/>
        <dbReference type="Rhea" id="RHEA-COMP:10136"/>
        <dbReference type="Rhea" id="RHEA-COMP:20101"/>
        <dbReference type="ChEBI" id="CHEBI:15377"/>
        <dbReference type="ChEBI" id="CHEBI:43474"/>
        <dbReference type="ChEBI" id="CHEBI:46858"/>
        <dbReference type="ChEBI" id="CHEBI:61978"/>
        <dbReference type="EC" id="3.1.3.48"/>
    </reaction>
</comment>
<comment type="caution">
    <text evidence="10">The sequence shown here is derived from an EMBL/GenBank/DDBJ whole genome shotgun (WGS) entry which is preliminary data.</text>
</comment>
<evidence type="ECO:0000256" key="6">
    <source>
        <dbReference type="ARBA" id="ARBA00051722"/>
    </source>
</evidence>
<keyword evidence="4 7" id="KW-0904">Protein phosphatase</keyword>
<dbReference type="GO" id="GO:0005634">
    <property type="term" value="C:nucleus"/>
    <property type="evidence" value="ECO:0007669"/>
    <property type="project" value="TreeGrafter"/>
</dbReference>
<evidence type="ECO:0000256" key="7">
    <source>
        <dbReference type="RuleBase" id="RU368028"/>
    </source>
</evidence>
<dbReference type="Gene3D" id="3.40.250.10">
    <property type="entry name" value="Rhodanese-like domain"/>
    <property type="match status" value="1"/>
</dbReference>
<evidence type="ECO:0000313" key="11">
    <source>
        <dbReference type="Proteomes" id="UP000747542"/>
    </source>
</evidence>
<accession>A0A8J5KD99</accession>
<dbReference type="GO" id="GO:0010256">
    <property type="term" value="P:endomembrane system organization"/>
    <property type="evidence" value="ECO:0007669"/>
    <property type="project" value="UniProtKB-ARBA"/>
</dbReference>
<dbReference type="PANTHER" id="PTHR10828:SF17">
    <property type="entry name" value="PROTEIN-TYROSINE-PHOSPHATASE"/>
    <property type="match status" value="1"/>
</dbReference>
<evidence type="ECO:0000256" key="4">
    <source>
        <dbReference type="ARBA" id="ARBA00022912"/>
    </source>
</evidence>
<evidence type="ECO:0000256" key="2">
    <source>
        <dbReference type="ARBA" id="ARBA00022618"/>
    </source>
</evidence>
<keyword evidence="2 7" id="KW-0132">Cell division</keyword>
<feature type="compositionally biased region" description="Polar residues" evidence="8">
    <location>
        <begin position="405"/>
        <end position="419"/>
    </location>
</feature>
<comment type="function">
    <text evidence="7">Tyrosine protein phosphatase which functions as a dosage-dependent inducer of mitotic progression.</text>
</comment>
<feature type="region of interest" description="Disordered" evidence="8">
    <location>
        <begin position="359"/>
        <end position="445"/>
    </location>
</feature>
<feature type="region of interest" description="Disordered" evidence="8">
    <location>
        <begin position="85"/>
        <end position="120"/>
    </location>
</feature>
<dbReference type="Proteomes" id="UP000747542">
    <property type="component" value="Unassembled WGS sequence"/>
</dbReference>
<dbReference type="GO" id="GO:0032502">
    <property type="term" value="P:developmental process"/>
    <property type="evidence" value="ECO:0007669"/>
    <property type="project" value="UniProtKB-ARBA"/>
</dbReference>
<proteinExistence type="inferred from homology"/>
<dbReference type="SMART" id="SM00450">
    <property type="entry name" value="RHOD"/>
    <property type="match status" value="1"/>
</dbReference>
<feature type="domain" description="Rhodanese" evidence="9">
    <location>
        <begin position="499"/>
        <end position="611"/>
    </location>
</feature>
<keyword evidence="5 7" id="KW-0131">Cell cycle</keyword>
<dbReference type="AlphaFoldDB" id="A0A8J5KD99"/>
<feature type="region of interest" description="Disordered" evidence="8">
    <location>
        <begin position="631"/>
        <end position="660"/>
    </location>
</feature>
<feature type="compositionally biased region" description="Polar residues" evidence="8">
    <location>
        <begin position="427"/>
        <end position="441"/>
    </location>
</feature>
<dbReference type="FunFam" id="3.40.250.10:FF:000036">
    <property type="entry name" value="M-phase inducer phosphatase"/>
    <property type="match status" value="1"/>
</dbReference>
<dbReference type="InterPro" id="IPR001763">
    <property type="entry name" value="Rhodanese-like_dom"/>
</dbReference>
<dbReference type="GO" id="GO:0010971">
    <property type="term" value="P:positive regulation of G2/M transition of mitotic cell cycle"/>
    <property type="evidence" value="ECO:0007669"/>
    <property type="project" value="TreeGrafter"/>
</dbReference>
<dbReference type="PRINTS" id="PR00716">
    <property type="entry name" value="MPIPHPHTASE"/>
</dbReference>
<dbReference type="EMBL" id="JAHLQT010014436">
    <property type="protein sequence ID" value="KAG7170354.1"/>
    <property type="molecule type" value="Genomic_DNA"/>
</dbReference>
<evidence type="ECO:0000256" key="3">
    <source>
        <dbReference type="ARBA" id="ARBA00022801"/>
    </source>
</evidence>
<dbReference type="GO" id="GO:0051301">
    <property type="term" value="P:cell division"/>
    <property type="evidence" value="ECO:0007669"/>
    <property type="project" value="UniProtKB-UniRule"/>
</dbReference>
<evidence type="ECO:0000256" key="8">
    <source>
        <dbReference type="SAM" id="MobiDB-lite"/>
    </source>
</evidence>
<feature type="region of interest" description="Disordered" evidence="8">
    <location>
        <begin position="268"/>
        <end position="291"/>
    </location>
</feature>
<dbReference type="GO" id="GO:0004725">
    <property type="term" value="F:protein tyrosine phosphatase activity"/>
    <property type="evidence" value="ECO:0007669"/>
    <property type="project" value="UniProtKB-UniRule"/>
</dbReference>
<dbReference type="PROSITE" id="PS50206">
    <property type="entry name" value="RHODANESE_3"/>
    <property type="match status" value="1"/>
</dbReference>
<keyword evidence="7" id="KW-0498">Mitosis</keyword>
<dbReference type="InterPro" id="IPR036873">
    <property type="entry name" value="Rhodanese-like_dom_sf"/>
</dbReference>
<protein>
    <recommendedName>
        <fullName evidence="7">M-phase inducer phosphatase</fullName>
        <ecNumber evidence="7">3.1.3.48</ecNumber>
    </recommendedName>
</protein>
<feature type="compositionally biased region" description="Polar residues" evidence="8">
    <location>
        <begin position="370"/>
        <end position="379"/>
    </location>
</feature>
<dbReference type="GO" id="GO:0000086">
    <property type="term" value="P:G2/M transition of mitotic cell cycle"/>
    <property type="evidence" value="ECO:0007669"/>
    <property type="project" value="TreeGrafter"/>
</dbReference>
<dbReference type="Pfam" id="PF00581">
    <property type="entry name" value="Rhodanese"/>
    <property type="match status" value="1"/>
</dbReference>
<dbReference type="PANTHER" id="PTHR10828">
    <property type="entry name" value="M-PHASE INDUCER PHOSPHATASE DUAL SPECIFICITY PHOSPHATASE CDC25"/>
    <property type="match status" value="1"/>
</dbReference>
<dbReference type="GO" id="GO:0009794">
    <property type="term" value="P:regulation of mitotic cell cycle, embryonic"/>
    <property type="evidence" value="ECO:0007669"/>
    <property type="project" value="UniProtKB-ARBA"/>
</dbReference>
<keyword evidence="3 7" id="KW-0378">Hydrolase</keyword>
<dbReference type="SUPFAM" id="SSF52821">
    <property type="entry name" value="Rhodanese/Cell cycle control phosphatase"/>
    <property type="match status" value="1"/>
</dbReference>